<dbReference type="Proteomes" id="UP000182584">
    <property type="component" value="Unassembled WGS sequence"/>
</dbReference>
<dbReference type="RefSeq" id="WP_074759030.1">
    <property type="nucleotide sequence ID" value="NZ_FOGJ01000047.1"/>
</dbReference>
<gene>
    <name evidence="1" type="ORF">SAMN04487884_14717</name>
</gene>
<dbReference type="AlphaFoldDB" id="A0A1H9X8F4"/>
<dbReference type="InterPro" id="IPR043743">
    <property type="entry name" value="DUF5688"/>
</dbReference>
<dbReference type="EMBL" id="FOGJ01000047">
    <property type="protein sequence ID" value="SES42147.1"/>
    <property type="molecule type" value="Genomic_DNA"/>
</dbReference>
<reference evidence="1 2" key="1">
    <citation type="submission" date="2016-10" db="EMBL/GenBank/DDBJ databases">
        <authorList>
            <person name="de Groot N.N."/>
        </authorList>
    </citation>
    <scope>NUCLEOTIDE SEQUENCE [LARGE SCALE GENOMIC DNA]</scope>
    <source>
        <strain evidence="1 2">AR40</strain>
    </source>
</reference>
<evidence type="ECO:0000313" key="2">
    <source>
        <dbReference type="Proteomes" id="UP000182584"/>
    </source>
</evidence>
<protein>
    <submittedName>
        <fullName evidence="1">Uncharacterized protein</fullName>
    </submittedName>
</protein>
<name>A0A1H9X8F4_BUTFI</name>
<sequence>MMTREMIINELTNRGYNAIAQDNTKNGVVLEAIVIKTEGSVVAPVIYTEELISRAEKDGLSLEEVVSRVIDTYEAHKDTTFDIAQLTDRDFVLSHIRIGLQKESSEELIKGASELEGIESYLYIGGDMGEDGFSIKLSKDYLKNADVSEVEAWEHAKKNTFADTQIESMAKVLSEMMGIPYTEELEEATPFYVISNTKKVKGASAICDRKHLAEFTEQHHTKKLLVLPSSVHEMIILPYTDDMNIDMFSDMVSQVNATEVAPEERLTDRAYILEF</sequence>
<evidence type="ECO:0000313" key="1">
    <source>
        <dbReference type="EMBL" id="SES42147.1"/>
    </source>
</evidence>
<proteinExistence type="predicted"/>
<dbReference type="Pfam" id="PF18941">
    <property type="entry name" value="DUF5688"/>
    <property type="match status" value="1"/>
</dbReference>
<dbReference type="OrthoDB" id="2002935at2"/>
<organism evidence="1 2">
    <name type="scientific">Butyrivibrio fibrisolvens</name>
    <dbReference type="NCBI Taxonomy" id="831"/>
    <lineage>
        <taxon>Bacteria</taxon>
        <taxon>Bacillati</taxon>
        <taxon>Bacillota</taxon>
        <taxon>Clostridia</taxon>
        <taxon>Lachnospirales</taxon>
        <taxon>Lachnospiraceae</taxon>
        <taxon>Butyrivibrio</taxon>
    </lineage>
</organism>
<accession>A0A1H9X8F4</accession>